<reference evidence="2" key="1">
    <citation type="journal article" date="2020" name="mSystems">
        <title>Genome- and Community-Level Interaction Insights into Carbon Utilization and Element Cycling Functions of Hydrothermarchaeota in Hydrothermal Sediment.</title>
        <authorList>
            <person name="Zhou Z."/>
            <person name="Liu Y."/>
            <person name="Xu W."/>
            <person name="Pan J."/>
            <person name="Luo Z.H."/>
            <person name="Li M."/>
        </authorList>
    </citation>
    <scope>NUCLEOTIDE SEQUENCE [LARGE SCALE GENOMIC DNA]</scope>
    <source>
        <strain evidence="2">SpSt-143</strain>
    </source>
</reference>
<feature type="chain" id="PRO_5031426863" evidence="1">
    <location>
        <begin position="22"/>
        <end position="386"/>
    </location>
</feature>
<feature type="signal peptide" evidence="1">
    <location>
        <begin position="1"/>
        <end position="21"/>
    </location>
</feature>
<comment type="caution">
    <text evidence="2">The sequence shown here is derived from an EMBL/GenBank/DDBJ whole genome shotgun (WGS) entry which is preliminary data.</text>
</comment>
<keyword evidence="1" id="KW-0732">Signal</keyword>
<dbReference type="EMBL" id="DSGB01000002">
    <property type="protein sequence ID" value="HER95223.1"/>
    <property type="molecule type" value="Genomic_DNA"/>
</dbReference>
<proteinExistence type="predicted"/>
<name>A0A7V2AYZ0_RHOMR</name>
<gene>
    <name evidence="2" type="ORF">ENO59_01685</name>
</gene>
<dbReference type="AlphaFoldDB" id="A0A7V2AYZ0"/>
<protein>
    <submittedName>
        <fullName evidence="2">T9SS type A sorting domain-containing protein</fullName>
    </submittedName>
</protein>
<evidence type="ECO:0000313" key="2">
    <source>
        <dbReference type="EMBL" id="HER95223.1"/>
    </source>
</evidence>
<evidence type="ECO:0000256" key="1">
    <source>
        <dbReference type="SAM" id="SignalP"/>
    </source>
</evidence>
<dbReference type="InterPro" id="IPR026444">
    <property type="entry name" value="Secre_tail"/>
</dbReference>
<organism evidence="2">
    <name type="scientific">Rhodothermus marinus</name>
    <name type="common">Rhodothermus obamensis</name>
    <dbReference type="NCBI Taxonomy" id="29549"/>
    <lineage>
        <taxon>Bacteria</taxon>
        <taxon>Pseudomonadati</taxon>
        <taxon>Rhodothermota</taxon>
        <taxon>Rhodothermia</taxon>
        <taxon>Rhodothermales</taxon>
        <taxon>Rhodothermaceae</taxon>
        <taxon>Rhodothermus</taxon>
    </lineage>
</organism>
<dbReference type="NCBIfam" id="TIGR04183">
    <property type="entry name" value="Por_Secre_tail"/>
    <property type="match status" value="1"/>
</dbReference>
<sequence>MLCRGSFALPLLLLGILSATAQPTLNANTYAQLIGNAYISIRHPVDFGTSSETQVQVRQALQGLITRQGAAQSWDFSAFTYLEPVTSAQVYLPYSDTLPGARAFLQADHALQVREGVYLYGALRQNEGQFYYGLATGDSIMALPPDDPFPALRFPLTYGTPQWSWPSASFNLEVLVAFLVAFSGDSSLAALYEQYKSLLQNASVTLLWEVDGYGMLITPAGSSPCLRLKRTVRVQGLPAPFPSTQDVAVDYLYLTEDLSLAAEIATRLVFSFTLSLQPSAASYSVSHVAPVAHQPWATTSGALLQAPYPNPFAEQTMLTLTLPTPQPVSVRIYNLLGQEVARAFGGWLAPGTHQLPIQAKGWAAGVYLCRVEAGPYSWTYRLVVKP</sequence>
<accession>A0A7V2AYZ0</accession>